<feature type="region of interest" description="Disordered" evidence="7">
    <location>
        <begin position="295"/>
        <end position="370"/>
    </location>
</feature>
<dbReference type="Pfam" id="PF00069">
    <property type="entry name" value="Pkinase"/>
    <property type="match status" value="1"/>
</dbReference>
<dbReference type="Gene3D" id="3.30.200.20">
    <property type="entry name" value="Phosphorylase Kinase, domain 1"/>
    <property type="match status" value="1"/>
</dbReference>
<dbReference type="RefSeq" id="WP_147336178.1">
    <property type="nucleotide sequence ID" value="NZ_QUAK01000187.1"/>
</dbReference>
<dbReference type="SUPFAM" id="SSF56112">
    <property type="entry name" value="Protein kinase-like (PK-like)"/>
    <property type="match status" value="1"/>
</dbReference>
<dbReference type="OrthoDB" id="3454170at2"/>
<evidence type="ECO:0000256" key="4">
    <source>
        <dbReference type="ARBA" id="ARBA00022840"/>
    </source>
</evidence>
<keyword evidence="2" id="KW-0547">Nucleotide-binding</keyword>
<dbReference type="InterPro" id="IPR000719">
    <property type="entry name" value="Prot_kinase_dom"/>
</dbReference>
<keyword evidence="10" id="KW-1185">Reference proteome</keyword>
<sequence length="370" mass="38380">MSEPFDPGWFAMSGELRRLGPYRLLGQLATGGMGEIYLGRDPASGRIAALKTVLAPGGVSAEARSRFARETTLARRVTSRYTARVIDADTDAERPWMAMEFVAAPSLEALVVQRGALADEQALRRIGAGVVRALKDLHGKGIVHRDIKPLNILLTADGPRVIDFGISHAGDLTSTRLTLGTIAFAAPEQADGEPSTSASDIYALGVTLYYVACGRLPYPDTQEPLQQLNHVRRGATDLTGLPAGLTGLVGDCLALRPDDRPTADQLIRRFGSGESGDLPAGWSALIERHAAEGARLQRAADESEAETVTRDWTGDGPGHTRRATSAGAGAAGAGAAGAGAAGAGAGSGRPRPGGGGGPDRTGPAPRPART</sequence>
<dbReference type="AlphaFoldDB" id="A0A372LYT8"/>
<evidence type="ECO:0000256" key="6">
    <source>
        <dbReference type="ARBA" id="ARBA00038999"/>
    </source>
</evidence>
<dbReference type="InterPro" id="IPR008271">
    <property type="entry name" value="Ser/Thr_kinase_AS"/>
</dbReference>
<reference evidence="9 10" key="1">
    <citation type="submission" date="2018-08" db="EMBL/GenBank/DDBJ databases">
        <title>Isolation, diversity and antifungal activity of Actinobacteria from wheat.</title>
        <authorList>
            <person name="Han C."/>
        </authorList>
    </citation>
    <scope>NUCLEOTIDE SEQUENCE [LARGE SCALE GENOMIC DNA]</scope>
    <source>
        <strain evidence="9 10">NEAU-YY421</strain>
    </source>
</reference>
<dbReference type="InterPro" id="IPR011009">
    <property type="entry name" value="Kinase-like_dom_sf"/>
</dbReference>
<gene>
    <name evidence="9" type="ORF">DY218_26340</name>
</gene>
<accession>A0A372LYT8</accession>
<evidence type="ECO:0000313" key="9">
    <source>
        <dbReference type="EMBL" id="RFU83729.1"/>
    </source>
</evidence>
<dbReference type="PANTHER" id="PTHR48013:SF18">
    <property type="entry name" value="KINASE, PUTATIVE-RELATED"/>
    <property type="match status" value="1"/>
</dbReference>
<organism evidence="9 10">
    <name type="scientific">Streptomyces triticagri</name>
    <dbReference type="NCBI Taxonomy" id="2293568"/>
    <lineage>
        <taxon>Bacteria</taxon>
        <taxon>Bacillati</taxon>
        <taxon>Actinomycetota</taxon>
        <taxon>Actinomycetes</taxon>
        <taxon>Kitasatosporales</taxon>
        <taxon>Streptomycetaceae</taxon>
        <taxon>Streptomyces</taxon>
    </lineage>
</organism>
<evidence type="ECO:0000256" key="5">
    <source>
        <dbReference type="ARBA" id="ARBA00038035"/>
    </source>
</evidence>
<feature type="domain" description="Protein kinase" evidence="8">
    <location>
        <begin position="22"/>
        <end position="286"/>
    </location>
</feature>
<protein>
    <recommendedName>
        <fullName evidence="6">mitogen-activated protein kinase kinase</fullName>
        <ecNumber evidence="6">2.7.12.2</ecNumber>
    </recommendedName>
</protein>
<evidence type="ECO:0000256" key="2">
    <source>
        <dbReference type="ARBA" id="ARBA00022741"/>
    </source>
</evidence>
<dbReference type="PROSITE" id="PS00108">
    <property type="entry name" value="PROTEIN_KINASE_ST"/>
    <property type="match status" value="1"/>
</dbReference>
<dbReference type="EC" id="2.7.12.2" evidence="6"/>
<feature type="non-terminal residue" evidence="9">
    <location>
        <position position="370"/>
    </location>
</feature>
<keyword evidence="3 9" id="KW-0418">Kinase</keyword>
<dbReference type="GO" id="GO:0005524">
    <property type="term" value="F:ATP binding"/>
    <property type="evidence" value="ECO:0007669"/>
    <property type="project" value="UniProtKB-KW"/>
</dbReference>
<evidence type="ECO:0000256" key="1">
    <source>
        <dbReference type="ARBA" id="ARBA00022679"/>
    </source>
</evidence>
<dbReference type="EMBL" id="QUAK01000187">
    <property type="protein sequence ID" value="RFU83729.1"/>
    <property type="molecule type" value="Genomic_DNA"/>
</dbReference>
<dbReference type="Gene3D" id="1.10.510.10">
    <property type="entry name" value="Transferase(Phosphotransferase) domain 1"/>
    <property type="match status" value="1"/>
</dbReference>
<feature type="compositionally biased region" description="Gly residues" evidence="7">
    <location>
        <begin position="329"/>
        <end position="359"/>
    </location>
</feature>
<proteinExistence type="inferred from homology"/>
<evidence type="ECO:0000256" key="3">
    <source>
        <dbReference type="ARBA" id="ARBA00022777"/>
    </source>
</evidence>
<comment type="similarity">
    <text evidence="5">Belongs to the protein kinase superfamily. STE Ser/Thr protein kinase family. MAP kinase kinase subfamily.</text>
</comment>
<keyword evidence="1" id="KW-0808">Transferase</keyword>
<keyword evidence="9" id="KW-0723">Serine/threonine-protein kinase</keyword>
<dbReference type="PANTHER" id="PTHR48013">
    <property type="entry name" value="DUAL SPECIFICITY MITOGEN-ACTIVATED PROTEIN KINASE KINASE 5-RELATED"/>
    <property type="match status" value="1"/>
</dbReference>
<name>A0A372LYT8_9ACTN</name>
<evidence type="ECO:0000259" key="8">
    <source>
        <dbReference type="PROSITE" id="PS50011"/>
    </source>
</evidence>
<dbReference type="PROSITE" id="PS50011">
    <property type="entry name" value="PROTEIN_KINASE_DOM"/>
    <property type="match status" value="1"/>
</dbReference>
<dbReference type="Proteomes" id="UP000263094">
    <property type="component" value="Unassembled WGS sequence"/>
</dbReference>
<evidence type="ECO:0000313" key="10">
    <source>
        <dbReference type="Proteomes" id="UP000263094"/>
    </source>
</evidence>
<dbReference type="GO" id="GO:0004674">
    <property type="term" value="F:protein serine/threonine kinase activity"/>
    <property type="evidence" value="ECO:0007669"/>
    <property type="project" value="UniProtKB-KW"/>
</dbReference>
<keyword evidence="4" id="KW-0067">ATP-binding</keyword>
<evidence type="ECO:0000256" key="7">
    <source>
        <dbReference type="SAM" id="MobiDB-lite"/>
    </source>
</evidence>
<comment type="caution">
    <text evidence="9">The sequence shown here is derived from an EMBL/GenBank/DDBJ whole genome shotgun (WGS) entry which is preliminary data.</text>
</comment>
<dbReference type="CDD" id="cd14014">
    <property type="entry name" value="STKc_PknB_like"/>
    <property type="match status" value="1"/>
</dbReference>
<dbReference type="SMART" id="SM00220">
    <property type="entry name" value="S_TKc"/>
    <property type="match status" value="1"/>
</dbReference>